<keyword evidence="4" id="KW-1185">Reference proteome</keyword>
<evidence type="ECO:0000259" key="2">
    <source>
        <dbReference type="Pfam" id="PF23948"/>
    </source>
</evidence>
<dbReference type="EMBL" id="JAAAIN010005005">
    <property type="protein sequence ID" value="KAG0276809.1"/>
    <property type="molecule type" value="Genomic_DNA"/>
</dbReference>
<dbReference type="OrthoDB" id="2443807at2759"/>
<keyword evidence="1" id="KW-0732">Signal</keyword>
<feature type="signal peptide" evidence="1">
    <location>
        <begin position="1"/>
        <end position="21"/>
    </location>
</feature>
<evidence type="ECO:0000256" key="1">
    <source>
        <dbReference type="SAM" id="SignalP"/>
    </source>
</evidence>
<comment type="caution">
    <text evidence="3">The sequence shown here is derived from an EMBL/GenBank/DDBJ whole genome shotgun (WGS) entry which is preliminary data.</text>
</comment>
<dbReference type="Proteomes" id="UP000823405">
    <property type="component" value="Unassembled WGS sequence"/>
</dbReference>
<feature type="non-terminal residue" evidence="3">
    <location>
        <position position="356"/>
    </location>
</feature>
<evidence type="ECO:0000313" key="4">
    <source>
        <dbReference type="Proteomes" id="UP000823405"/>
    </source>
</evidence>
<dbReference type="Pfam" id="PF23948">
    <property type="entry name" value="ARM_5"/>
    <property type="match status" value="1"/>
</dbReference>
<dbReference type="InterPro" id="IPR056251">
    <property type="entry name" value="Arm_rpt_dom"/>
</dbReference>
<reference evidence="3" key="1">
    <citation type="journal article" date="2020" name="Fungal Divers.">
        <title>Resolving the Mortierellaceae phylogeny through synthesis of multi-gene phylogenetics and phylogenomics.</title>
        <authorList>
            <person name="Vandepol N."/>
            <person name="Liber J."/>
            <person name="Desiro A."/>
            <person name="Na H."/>
            <person name="Kennedy M."/>
            <person name="Barry K."/>
            <person name="Grigoriev I.V."/>
            <person name="Miller A.N."/>
            <person name="O'Donnell K."/>
            <person name="Stajich J.E."/>
            <person name="Bonito G."/>
        </authorList>
    </citation>
    <scope>NUCLEOTIDE SEQUENCE</scope>
    <source>
        <strain evidence="3">NVP60</strain>
    </source>
</reference>
<feature type="domain" description="Arm-like repeat" evidence="2">
    <location>
        <begin position="6"/>
        <end position="326"/>
    </location>
</feature>
<organism evidence="3 4">
    <name type="scientific">Linnemannia gamsii</name>
    <dbReference type="NCBI Taxonomy" id="64522"/>
    <lineage>
        <taxon>Eukaryota</taxon>
        <taxon>Fungi</taxon>
        <taxon>Fungi incertae sedis</taxon>
        <taxon>Mucoromycota</taxon>
        <taxon>Mortierellomycotina</taxon>
        <taxon>Mortierellomycetes</taxon>
        <taxon>Mortierellales</taxon>
        <taxon>Mortierellaceae</taxon>
        <taxon>Linnemannia</taxon>
    </lineage>
</organism>
<feature type="non-terminal residue" evidence="3">
    <location>
        <position position="1"/>
    </location>
</feature>
<feature type="chain" id="PRO_5040383112" description="Arm-like repeat domain-containing protein" evidence="1">
    <location>
        <begin position="22"/>
        <end position="356"/>
    </location>
</feature>
<protein>
    <recommendedName>
        <fullName evidence="2">Arm-like repeat domain-containing protein</fullName>
    </recommendedName>
</protein>
<evidence type="ECO:0000313" key="3">
    <source>
        <dbReference type="EMBL" id="KAG0276809.1"/>
    </source>
</evidence>
<proteinExistence type="predicted"/>
<sequence length="356" mass="40111">FGEAALLNVGLLQGIIHLLLSAPANFLADDDLVRIVESISKRLKITHRRSEDQVYLLLVAVSKVLEVMVRREVKDLNRQEDHQPLLAVLRSLKGVYDDDFLKFQINYAYQTALYLPDDETSFQAFLRYAKSVAEGVSAVASVFKLDPMNTLNAVEHFQQAAGNAFEVIKSNIEGARAIQATMDGATQTVEKAYWSAEKQPWFLTLQVAHMFVQEGRLVDFNKLVCNAACRFDANFQRGLCQILGEFALNPLCDVKSRRNAVNFLGELFKASTGHKEDIKIKKWIVCTLNLISKPGSPGVGDYARTLLKDLQQEQTTNIIDRRPILTVLTLPTSFPLLNRVQGIHSMDYDIDCMRFQ</sequence>
<name>A0A9P6UE04_9FUNG</name>
<dbReference type="AlphaFoldDB" id="A0A9P6UE04"/>
<accession>A0A9P6UE04</accession>
<gene>
    <name evidence="3" type="ORF">BGZ97_010028</name>
</gene>